<evidence type="ECO:0000313" key="4">
    <source>
        <dbReference type="Proteomes" id="UP000076738"/>
    </source>
</evidence>
<dbReference type="Pfam" id="PF00201">
    <property type="entry name" value="UDPGT"/>
    <property type="match status" value="1"/>
</dbReference>
<dbReference type="AlphaFoldDB" id="A0A167PPK4"/>
<dbReference type="SUPFAM" id="SSF53756">
    <property type="entry name" value="UDP-Glycosyltransferase/glycogen phosphorylase"/>
    <property type="match status" value="1"/>
</dbReference>
<dbReference type="GO" id="GO:0035251">
    <property type="term" value="F:UDP-glucosyltransferase activity"/>
    <property type="evidence" value="ECO:0007669"/>
    <property type="project" value="TreeGrafter"/>
</dbReference>
<dbReference type="Proteomes" id="UP000076738">
    <property type="component" value="Unassembled WGS sequence"/>
</dbReference>
<evidence type="ECO:0000256" key="1">
    <source>
        <dbReference type="ARBA" id="ARBA00009995"/>
    </source>
</evidence>
<accession>A0A167PPK4</accession>
<evidence type="ECO:0000256" key="2">
    <source>
        <dbReference type="ARBA" id="ARBA00022679"/>
    </source>
</evidence>
<organism evidence="3 4">
    <name type="scientific">Calocera viscosa (strain TUFC12733)</name>
    <dbReference type="NCBI Taxonomy" id="1330018"/>
    <lineage>
        <taxon>Eukaryota</taxon>
        <taxon>Fungi</taxon>
        <taxon>Dikarya</taxon>
        <taxon>Basidiomycota</taxon>
        <taxon>Agaricomycotina</taxon>
        <taxon>Dacrymycetes</taxon>
        <taxon>Dacrymycetales</taxon>
        <taxon>Dacrymycetaceae</taxon>
        <taxon>Calocera</taxon>
    </lineage>
</organism>
<gene>
    <name evidence="3" type="ORF">CALVIDRAFT_561421</name>
</gene>
<dbReference type="PANTHER" id="PTHR48047">
    <property type="entry name" value="GLYCOSYLTRANSFERASE"/>
    <property type="match status" value="1"/>
</dbReference>
<sequence>MPAHWVIFSYFAWGHLRPVSNLAVTLARKFPDVTISCIVDADFVSQSLGEMKRNVSLGHDEWALDRIRLIPLGRTLAAFTPEFAALYPTLDPRLAPITPPADVQTLHAAFHAMMEERPFEDATGKTWEPITKPNFIISDMMLGNVCPALKKKYDLPLYIWYGGSATSLTRALGATEKGGRAPSYVEECHAIEGSPEKRMGRSFSDIAIDVWARSSSFQDDIIHVKGLPPFYQWEDFPQKTWYPAAYDWVAAGHPMFELSDGILLPTVADIELEGLAGVMDWYGGTVLCVGPQLPAEYFNHYSAESSSQLASTEVQYDLPGVNKMASGKAQVDPCIAFLDDALDRYGAHSVIYISFGSVFFPNERHIQILFERMLGIDDPMAFIFTTAAPNAFLSEEFTKKIEESKRGLIVPWAPQQAILAHLAIGAIISHCGGGGTFESLSHGVPVIGWPFFADQPTHALWMSEVLDTGFELVQVRDGPFKGKAYRGGINGTEITGRDEAVAKEMEEVLSALRGEEGKRKRVNAQKVKQLIRDAHRPGGQIQQHLDALDRYVNATNEPAS</sequence>
<dbReference type="EMBL" id="KV417273">
    <property type="protein sequence ID" value="KZO99005.1"/>
    <property type="molecule type" value="Genomic_DNA"/>
</dbReference>
<comment type="similarity">
    <text evidence="1">Belongs to the UDP-glycosyltransferase family.</text>
</comment>
<keyword evidence="4" id="KW-1185">Reference proteome</keyword>
<dbReference type="InterPro" id="IPR002213">
    <property type="entry name" value="UDP_glucos_trans"/>
</dbReference>
<name>A0A167PPK4_CALVF</name>
<keyword evidence="2 3" id="KW-0808">Transferase</keyword>
<proteinExistence type="inferred from homology"/>
<dbReference type="OrthoDB" id="5835829at2759"/>
<evidence type="ECO:0000313" key="3">
    <source>
        <dbReference type="EMBL" id="KZO99005.1"/>
    </source>
</evidence>
<dbReference type="Gene3D" id="3.40.50.2000">
    <property type="entry name" value="Glycogen Phosphorylase B"/>
    <property type="match status" value="2"/>
</dbReference>
<reference evidence="3 4" key="1">
    <citation type="journal article" date="2016" name="Mol. Biol. Evol.">
        <title>Comparative Genomics of Early-Diverging Mushroom-Forming Fungi Provides Insights into the Origins of Lignocellulose Decay Capabilities.</title>
        <authorList>
            <person name="Nagy L.G."/>
            <person name="Riley R."/>
            <person name="Tritt A."/>
            <person name="Adam C."/>
            <person name="Daum C."/>
            <person name="Floudas D."/>
            <person name="Sun H."/>
            <person name="Yadav J.S."/>
            <person name="Pangilinan J."/>
            <person name="Larsson K.H."/>
            <person name="Matsuura K."/>
            <person name="Barry K."/>
            <person name="Labutti K."/>
            <person name="Kuo R."/>
            <person name="Ohm R.A."/>
            <person name="Bhattacharya S.S."/>
            <person name="Shirouzu T."/>
            <person name="Yoshinaga Y."/>
            <person name="Martin F.M."/>
            <person name="Grigoriev I.V."/>
            <person name="Hibbett D.S."/>
        </authorList>
    </citation>
    <scope>NUCLEOTIDE SEQUENCE [LARGE SCALE GENOMIC DNA]</scope>
    <source>
        <strain evidence="3 4">TUFC12733</strain>
    </source>
</reference>
<protein>
    <submittedName>
        <fullName evidence="3">Glycosyltransferase family 1 protein</fullName>
    </submittedName>
</protein>
<dbReference type="CDD" id="cd03784">
    <property type="entry name" value="GT1_Gtf-like"/>
    <property type="match status" value="1"/>
</dbReference>